<evidence type="ECO:0000313" key="5">
    <source>
        <dbReference type="Proteomes" id="UP000441336"/>
    </source>
</evidence>
<reference evidence="4 5" key="1">
    <citation type="submission" date="2019-12" db="EMBL/GenBank/DDBJ databases">
        <title>Hymenobacter sp. HMF4947 Genome sequencing and assembly.</title>
        <authorList>
            <person name="Kang H."/>
            <person name="Cha I."/>
            <person name="Kim H."/>
            <person name="Joh K."/>
        </authorList>
    </citation>
    <scope>NUCLEOTIDE SEQUENCE [LARGE SCALE GENOMIC DNA]</scope>
    <source>
        <strain evidence="4 5">HMF4947</strain>
    </source>
</reference>
<protein>
    <recommendedName>
        <fullName evidence="6">TonB C-terminal domain-containing protein</fullName>
    </recommendedName>
</protein>
<evidence type="ECO:0000256" key="1">
    <source>
        <dbReference type="SAM" id="MobiDB-lite"/>
    </source>
</evidence>
<evidence type="ECO:0000259" key="2">
    <source>
        <dbReference type="Pfam" id="PF03544"/>
    </source>
</evidence>
<feature type="compositionally biased region" description="Pro residues" evidence="1">
    <location>
        <begin position="158"/>
        <end position="170"/>
    </location>
</feature>
<dbReference type="InterPro" id="IPR041916">
    <property type="entry name" value="Anti_sigma_zinc_sf"/>
</dbReference>
<dbReference type="InterPro" id="IPR051045">
    <property type="entry name" value="TonB-dependent_transducer"/>
</dbReference>
<dbReference type="Pfam" id="PF03544">
    <property type="entry name" value="TonB_C"/>
    <property type="match status" value="1"/>
</dbReference>
<evidence type="ECO:0000259" key="3">
    <source>
        <dbReference type="Pfam" id="PF13490"/>
    </source>
</evidence>
<feature type="domain" description="Putative zinc-finger" evidence="3">
    <location>
        <begin position="21"/>
        <end position="50"/>
    </location>
</feature>
<dbReference type="Pfam" id="PF13490">
    <property type="entry name" value="zf-HC2"/>
    <property type="match status" value="1"/>
</dbReference>
<feature type="domain" description="TonB C-terminal" evidence="2">
    <location>
        <begin position="285"/>
        <end position="353"/>
    </location>
</feature>
<sequence>MLPANPLLNATAPAGPHLPVALLRQYAAGTLAPAAQHRVEAHTLACSRCADALEGLLQTPAATTDQALAQLQQRLRKRVQQQAAPARQATSKQPHRWLAPQLAAAATLILGLVAGGWWTWQQRHPATVGPAPVAEVRPAPPASLAAPSAAPAASAAAPTPPLPPQPPMPAARPMARTGHQHRRAGSSQPHAAPATAAAPLAAGTPSPVAADAPAATTAALTPPDTAGLASKAAVATAAKLAIAPEAARVRAGAMPAMPALAPAPVGGYTALRDKLRRAAAEFVPEAPDRPLSGTVRLQLTIGPDGKIQKINVLRGLRDDYDAEAQRLVCDGPAWVPGVSGGRRAAQAVEIAVPF</sequence>
<dbReference type="Proteomes" id="UP000441336">
    <property type="component" value="Unassembled WGS sequence"/>
</dbReference>
<gene>
    <name evidence="4" type="ORF">GO988_07205</name>
</gene>
<name>A0A7K1TCI0_9BACT</name>
<dbReference type="GO" id="GO:0055085">
    <property type="term" value="P:transmembrane transport"/>
    <property type="evidence" value="ECO:0007669"/>
    <property type="project" value="InterPro"/>
</dbReference>
<dbReference type="GO" id="GO:0098797">
    <property type="term" value="C:plasma membrane protein complex"/>
    <property type="evidence" value="ECO:0007669"/>
    <property type="project" value="TreeGrafter"/>
</dbReference>
<evidence type="ECO:0008006" key="6">
    <source>
        <dbReference type="Google" id="ProtNLM"/>
    </source>
</evidence>
<dbReference type="EMBL" id="WQKZ01000002">
    <property type="protein sequence ID" value="MVN76108.1"/>
    <property type="molecule type" value="Genomic_DNA"/>
</dbReference>
<comment type="caution">
    <text evidence="4">The sequence shown here is derived from an EMBL/GenBank/DDBJ whole genome shotgun (WGS) entry which is preliminary data.</text>
</comment>
<dbReference type="SUPFAM" id="SSF74653">
    <property type="entry name" value="TolA/TonB C-terminal domain"/>
    <property type="match status" value="1"/>
</dbReference>
<dbReference type="GO" id="GO:0031992">
    <property type="term" value="F:energy transducer activity"/>
    <property type="evidence" value="ECO:0007669"/>
    <property type="project" value="TreeGrafter"/>
</dbReference>
<dbReference type="InterPro" id="IPR037682">
    <property type="entry name" value="TonB_C"/>
</dbReference>
<dbReference type="RefSeq" id="WP_157563656.1">
    <property type="nucleotide sequence ID" value="NZ_WQKZ01000002.1"/>
</dbReference>
<evidence type="ECO:0000313" key="4">
    <source>
        <dbReference type="EMBL" id="MVN76108.1"/>
    </source>
</evidence>
<dbReference type="Gene3D" id="1.10.10.1320">
    <property type="entry name" value="Anti-sigma factor, zinc-finger domain"/>
    <property type="match status" value="1"/>
</dbReference>
<accession>A0A7K1TCI0</accession>
<dbReference type="PANTHER" id="PTHR33446:SF11">
    <property type="entry name" value="TONB3"/>
    <property type="match status" value="1"/>
</dbReference>
<dbReference type="InterPro" id="IPR027383">
    <property type="entry name" value="Znf_put"/>
</dbReference>
<dbReference type="PANTHER" id="PTHR33446">
    <property type="entry name" value="PROTEIN TONB-RELATED"/>
    <property type="match status" value="1"/>
</dbReference>
<feature type="compositionally biased region" description="Low complexity" evidence="1">
    <location>
        <begin position="189"/>
        <end position="209"/>
    </location>
</feature>
<dbReference type="AlphaFoldDB" id="A0A7K1TCI0"/>
<feature type="compositionally biased region" description="Low complexity" evidence="1">
    <location>
        <begin position="139"/>
        <end position="157"/>
    </location>
</feature>
<feature type="region of interest" description="Disordered" evidence="1">
    <location>
        <begin position="139"/>
        <end position="209"/>
    </location>
</feature>
<organism evidence="4 5">
    <name type="scientific">Hymenobacter ginkgonis</name>
    <dbReference type="NCBI Taxonomy" id="2682976"/>
    <lineage>
        <taxon>Bacteria</taxon>
        <taxon>Pseudomonadati</taxon>
        <taxon>Bacteroidota</taxon>
        <taxon>Cytophagia</taxon>
        <taxon>Cytophagales</taxon>
        <taxon>Hymenobacteraceae</taxon>
        <taxon>Hymenobacter</taxon>
    </lineage>
</organism>
<proteinExistence type="predicted"/>
<keyword evidence="5" id="KW-1185">Reference proteome</keyword>
<dbReference type="Gene3D" id="3.30.1150.10">
    <property type="match status" value="1"/>
</dbReference>